<name>A0AAW9RPS9_9HYPH</name>
<keyword evidence="6" id="KW-1185">Reference proteome</keyword>
<dbReference type="Gene3D" id="3.30.70.360">
    <property type="match status" value="1"/>
</dbReference>
<dbReference type="InterPro" id="IPR002933">
    <property type="entry name" value="Peptidase_M20"/>
</dbReference>
<accession>A0AAW9RPS9</accession>
<gene>
    <name evidence="5" type="ORF">V3328_10050</name>
</gene>
<dbReference type="GO" id="GO:0046872">
    <property type="term" value="F:metal ion binding"/>
    <property type="evidence" value="ECO:0007669"/>
    <property type="project" value="UniProtKB-KW"/>
</dbReference>
<comment type="caution">
    <text evidence="5">The sequence shown here is derived from an EMBL/GenBank/DDBJ whole genome shotgun (WGS) entry which is preliminary data.</text>
</comment>
<dbReference type="InterPro" id="IPR011650">
    <property type="entry name" value="Peptidase_M20_dimer"/>
</dbReference>
<sequence length="474" mass="50882">MTSVARPDHTSQPDDRSRAVARAESLIDDGSLFETLRRRVAYRTQSTAGGDKLSTYLDEEIAPELASMGFVCDEVEHPGSANPMLIARRDEQEGLPTIFGYGHGDVVEGAPETWSDGLDPWTLTERNGAWYGRGIVDNKGQHSINLTAMRTVLKERGRLGFNAVWLVEMGEEIGSPGLREICRAEAGRLSSDVLVASDGPRVSADRPTLYLGTRGAVNFTLSIERRDTGHHSGNWGGLLANPAIELAHAIACIASVTGRIRVPGWAPPSVPETVRAALSTIQVNGGPNGPSIEPCWGEPGLSAAEQLYGWSSFDVLAMTSGDPQHTVNAVPPKAIAKCQLRTVVGVEEDEVVENLRAHLDAHGFSMVAIENATVGFRATRLDPSDAWVRWVGDSIAQTTGKPTAVLPNVGGSLPNDAFSEILGMRTIWIPHSYPGAQNHGGNEHLPVAVAREALRIMTAVYWDLGDPATHPPPV</sequence>
<dbReference type="PANTHER" id="PTHR43270">
    <property type="entry name" value="BETA-ALA-HIS DIPEPTIDASE"/>
    <property type="match status" value="1"/>
</dbReference>
<dbReference type="Pfam" id="PF07687">
    <property type="entry name" value="M20_dimer"/>
    <property type="match status" value="1"/>
</dbReference>
<evidence type="ECO:0000313" key="5">
    <source>
        <dbReference type="EMBL" id="MEJ8571816.1"/>
    </source>
</evidence>
<dbReference type="Pfam" id="PF01546">
    <property type="entry name" value="Peptidase_M20"/>
    <property type="match status" value="1"/>
</dbReference>
<proteinExistence type="predicted"/>
<dbReference type="Gene3D" id="3.40.630.10">
    <property type="entry name" value="Zn peptidases"/>
    <property type="match status" value="1"/>
</dbReference>
<evidence type="ECO:0000256" key="2">
    <source>
        <dbReference type="ARBA" id="ARBA00022723"/>
    </source>
</evidence>
<evidence type="ECO:0000256" key="3">
    <source>
        <dbReference type="ARBA" id="ARBA00022801"/>
    </source>
</evidence>
<dbReference type="RefSeq" id="WP_340329518.1">
    <property type="nucleotide sequence ID" value="NZ_JAZHOF010000004.1"/>
</dbReference>
<feature type="domain" description="Peptidase M20 dimerisation" evidence="4">
    <location>
        <begin position="212"/>
        <end position="363"/>
    </location>
</feature>
<reference evidence="5 6" key="1">
    <citation type="submission" date="2024-02" db="EMBL/GenBank/DDBJ databases">
        <title>Genome analysis and characterization of Microbaculum marinisediminis sp. nov., isolated from marine sediment.</title>
        <authorList>
            <person name="Du Z.-J."/>
            <person name="Ye Y.-Q."/>
            <person name="Zhang Z.-R."/>
            <person name="Yuan S.-M."/>
            <person name="Zhang X.-Y."/>
        </authorList>
    </citation>
    <scope>NUCLEOTIDE SEQUENCE [LARGE SCALE GENOMIC DNA]</scope>
    <source>
        <strain evidence="5 6">SDUM1044001</strain>
    </source>
</reference>
<keyword evidence="1" id="KW-0645">Protease</keyword>
<protein>
    <submittedName>
        <fullName evidence="5">M20 family metallopeptidase</fullName>
    </submittedName>
</protein>
<organism evidence="5 6">
    <name type="scientific">Microbaculum marinum</name>
    <dbReference type="NCBI Taxonomy" id="1764581"/>
    <lineage>
        <taxon>Bacteria</taxon>
        <taxon>Pseudomonadati</taxon>
        <taxon>Pseudomonadota</taxon>
        <taxon>Alphaproteobacteria</taxon>
        <taxon>Hyphomicrobiales</taxon>
        <taxon>Tepidamorphaceae</taxon>
        <taxon>Microbaculum</taxon>
    </lineage>
</organism>
<keyword evidence="2" id="KW-0479">Metal-binding</keyword>
<evidence type="ECO:0000256" key="1">
    <source>
        <dbReference type="ARBA" id="ARBA00022670"/>
    </source>
</evidence>
<dbReference type="InterPro" id="IPR051458">
    <property type="entry name" value="Cyt/Met_Dipeptidase"/>
</dbReference>
<dbReference type="SUPFAM" id="SSF53187">
    <property type="entry name" value="Zn-dependent exopeptidases"/>
    <property type="match status" value="1"/>
</dbReference>
<dbReference type="PANTHER" id="PTHR43270:SF12">
    <property type="entry name" value="SUCCINYL-DIAMINOPIMELATE DESUCCINYLASE"/>
    <property type="match status" value="1"/>
</dbReference>
<keyword evidence="3" id="KW-0378">Hydrolase</keyword>
<dbReference type="EMBL" id="JAZHOF010000004">
    <property type="protein sequence ID" value="MEJ8571816.1"/>
    <property type="molecule type" value="Genomic_DNA"/>
</dbReference>
<dbReference type="Proteomes" id="UP001378188">
    <property type="component" value="Unassembled WGS sequence"/>
</dbReference>
<dbReference type="NCBIfam" id="NF005478">
    <property type="entry name" value="PRK07079.1"/>
    <property type="match status" value="1"/>
</dbReference>
<dbReference type="GO" id="GO:0008233">
    <property type="term" value="F:peptidase activity"/>
    <property type="evidence" value="ECO:0007669"/>
    <property type="project" value="UniProtKB-KW"/>
</dbReference>
<dbReference type="AlphaFoldDB" id="A0AAW9RPS9"/>
<dbReference type="GO" id="GO:0006508">
    <property type="term" value="P:proteolysis"/>
    <property type="evidence" value="ECO:0007669"/>
    <property type="project" value="UniProtKB-KW"/>
</dbReference>
<evidence type="ECO:0000259" key="4">
    <source>
        <dbReference type="Pfam" id="PF07687"/>
    </source>
</evidence>
<evidence type="ECO:0000313" key="6">
    <source>
        <dbReference type="Proteomes" id="UP001378188"/>
    </source>
</evidence>